<feature type="transmembrane region" description="Helical" evidence="8">
    <location>
        <begin position="539"/>
        <end position="565"/>
    </location>
</feature>
<evidence type="ECO:0000256" key="5">
    <source>
        <dbReference type="ARBA" id="ARBA00023065"/>
    </source>
</evidence>
<keyword evidence="2" id="KW-0813">Transport</keyword>
<keyword evidence="7" id="KW-0407">Ion channel</keyword>
<sequence length="843" mass="98849">MQAQGPRYSVELAHDAEKKSPFIEFVTVLTDAEAMRLYKEELDIMKSPPALSERDIKYFGLVSAGKVTEFKLTEHFGIPGYFHGKLNEQGYTVWHIAVHRQDEVMLQLLLNDVDTNIVYDLLLHAITGQNLSVIVIILNTIKEVRPDLGVPSELPRWKYSQYPYDITPIILAAQIGNYKLIKYFYEMGEKFIPVYAFKREKVDKFTASDMHVAYAKLHEYQTLTSPEMICYRTNTEPDFDPILETIKLTEILDVLHAQEHELSLQYAELQKRVSDFLKSMLDECKTTEKMKLLLMQKDGYHGRNDKYPRLMLAIEKKRYEFVTHAHCQKMMYMQWAGDRWPEWRLYSGLWKALHMLFRFIFMPLICIWLYFDFYSMKAKFFRAPVNRFIQDMIAYLYFMILLAFEAVLLTLKKNADIHNTPCKPAEILIITFVCGHMFGMAKQFLLTPKSFFKVRWNYYEFLIYIVFLATFVCWGSTWYQEYVDPTPEGFPRTQWVTYDPLVLGQALYSCAIVLSYGRFMRFFQINYWIGPLQITFANLIEDISVFFFFFVVIVLSFASSIYFLYNPLVPDDEMETSHYSSYMSTLYAVFWGLLGLADAEAFEYEGDHVSETAGKFLWMIYHLVGTTMLMNMFTGYLGSTLEGISSNVDATWKWNRAKVWVYYSRQTVLPSPFNLLPSFYNCCNCFKWLAHLRSRNKKHMMMCSLDACCYMEVRETQTTKSNRAIRYSNLMRELVQRYLRSKVVSNAQPLATAGSVKLDQTRVAMNSGKGVPQKRVHRIELDDSRVNKQQTINKGGFCDGDLLPVLVNWAYFRDLFERKSWQCMEDRKLSSAEEEAQKQGEKR</sequence>
<evidence type="ECO:0000256" key="3">
    <source>
        <dbReference type="ARBA" id="ARBA00022692"/>
    </source>
</evidence>
<name>A0A8J2PQG0_9HEXA</name>
<dbReference type="InterPro" id="IPR005821">
    <property type="entry name" value="Ion_trans_dom"/>
</dbReference>
<dbReference type="PANTHER" id="PTHR10117:SF54">
    <property type="entry name" value="TRANSIENT RECEPTOR POTENTIAL-GAMMA PROTEIN"/>
    <property type="match status" value="1"/>
</dbReference>
<feature type="transmembrane region" description="Helical" evidence="8">
    <location>
        <begin position="458"/>
        <end position="480"/>
    </location>
</feature>
<evidence type="ECO:0000259" key="9">
    <source>
        <dbReference type="Pfam" id="PF00520"/>
    </source>
</evidence>
<comment type="caution">
    <text evidence="10">The sequence shown here is derived from an EMBL/GenBank/DDBJ whole genome shotgun (WGS) entry which is preliminary data.</text>
</comment>
<feature type="domain" description="Ion transport" evidence="9">
    <location>
        <begin position="396"/>
        <end position="645"/>
    </location>
</feature>
<dbReference type="Pfam" id="PF00520">
    <property type="entry name" value="Ion_trans"/>
    <property type="match status" value="1"/>
</dbReference>
<feature type="transmembrane region" description="Helical" evidence="8">
    <location>
        <begin position="500"/>
        <end position="519"/>
    </location>
</feature>
<protein>
    <recommendedName>
        <fullName evidence="9">Ion transport domain-containing protein</fullName>
    </recommendedName>
</protein>
<dbReference type="GO" id="GO:0034703">
    <property type="term" value="C:cation channel complex"/>
    <property type="evidence" value="ECO:0007669"/>
    <property type="project" value="TreeGrafter"/>
</dbReference>
<evidence type="ECO:0000256" key="1">
    <source>
        <dbReference type="ARBA" id="ARBA00004141"/>
    </source>
</evidence>
<evidence type="ECO:0000313" key="11">
    <source>
        <dbReference type="Proteomes" id="UP000708208"/>
    </source>
</evidence>
<evidence type="ECO:0000256" key="2">
    <source>
        <dbReference type="ARBA" id="ARBA00022448"/>
    </source>
</evidence>
<evidence type="ECO:0000256" key="8">
    <source>
        <dbReference type="SAM" id="Phobius"/>
    </source>
</evidence>
<comment type="subcellular location">
    <subcellularLocation>
        <location evidence="1">Membrane</location>
        <topology evidence="1">Multi-pass membrane protein</topology>
    </subcellularLocation>
</comment>
<evidence type="ECO:0000256" key="6">
    <source>
        <dbReference type="ARBA" id="ARBA00023136"/>
    </source>
</evidence>
<dbReference type="GO" id="GO:0070679">
    <property type="term" value="F:inositol 1,4,5 trisphosphate binding"/>
    <property type="evidence" value="ECO:0007669"/>
    <property type="project" value="TreeGrafter"/>
</dbReference>
<keyword evidence="6 8" id="KW-0472">Membrane</keyword>
<keyword evidence="5" id="KW-0406">Ion transport</keyword>
<keyword evidence="3 8" id="KW-0812">Transmembrane</keyword>
<dbReference type="PANTHER" id="PTHR10117">
    <property type="entry name" value="TRANSIENT RECEPTOR POTENTIAL CHANNEL"/>
    <property type="match status" value="1"/>
</dbReference>
<evidence type="ECO:0000313" key="10">
    <source>
        <dbReference type="EMBL" id="CAG7823646.1"/>
    </source>
</evidence>
<evidence type="ECO:0000256" key="7">
    <source>
        <dbReference type="ARBA" id="ARBA00023303"/>
    </source>
</evidence>
<keyword evidence="4 8" id="KW-1133">Transmembrane helix</keyword>
<dbReference type="Proteomes" id="UP000708208">
    <property type="component" value="Unassembled WGS sequence"/>
</dbReference>
<dbReference type="GO" id="GO:0051480">
    <property type="term" value="P:regulation of cytosolic calcium ion concentration"/>
    <property type="evidence" value="ECO:0007669"/>
    <property type="project" value="TreeGrafter"/>
</dbReference>
<organism evidence="10 11">
    <name type="scientific">Allacma fusca</name>
    <dbReference type="NCBI Taxonomy" id="39272"/>
    <lineage>
        <taxon>Eukaryota</taxon>
        <taxon>Metazoa</taxon>
        <taxon>Ecdysozoa</taxon>
        <taxon>Arthropoda</taxon>
        <taxon>Hexapoda</taxon>
        <taxon>Collembola</taxon>
        <taxon>Symphypleona</taxon>
        <taxon>Sminthuridae</taxon>
        <taxon>Allacma</taxon>
    </lineage>
</organism>
<feature type="transmembrane region" description="Helical" evidence="8">
    <location>
        <begin position="352"/>
        <end position="371"/>
    </location>
</feature>
<dbReference type="OrthoDB" id="2373987at2759"/>
<dbReference type="GO" id="GO:0005886">
    <property type="term" value="C:plasma membrane"/>
    <property type="evidence" value="ECO:0007669"/>
    <property type="project" value="TreeGrafter"/>
</dbReference>
<reference evidence="10" key="1">
    <citation type="submission" date="2021-06" db="EMBL/GenBank/DDBJ databases">
        <authorList>
            <person name="Hodson N. C."/>
            <person name="Mongue J. A."/>
            <person name="Jaron S. K."/>
        </authorList>
    </citation>
    <scope>NUCLEOTIDE SEQUENCE</scope>
</reference>
<dbReference type="InterPro" id="IPR002153">
    <property type="entry name" value="TRPC_channel"/>
</dbReference>
<dbReference type="GO" id="GO:0015279">
    <property type="term" value="F:store-operated calcium channel activity"/>
    <property type="evidence" value="ECO:0007669"/>
    <property type="project" value="TreeGrafter"/>
</dbReference>
<dbReference type="EMBL" id="CAJVCH010530171">
    <property type="protein sequence ID" value="CAG7823646.1"/>
    <property type="molecule type" value="Genomic_DNA"/>
</dbReference>
<gene>
    <name evidence="10" type="ORF">AFUS01_LOCUS33848</name>
</gene>
<feature type="transmembrane region" description="Helical" evidence="8">
    <location>
        <begin position="427"/>
        <end position="446"/>
    </location>
</feature>
<evidence type="ECO:0000256" key="4">
    <source>
        <dbReference type="ARBA" id="ARBA00022989"/>
    </source>
</evidence>
<feature type="transmembrane region" description="Helical" evidence="8">
    <location>
        <begin position="585"/>
        <end position="604"/>
    </location>
</feature>
<proteinExistence type="predicted"/>
<feature type="transmembrane region" description="Helical" evidence="8">
    <location>
        <begin position="392"/>
        <end position="411"/>
    </location>
</feature>
<dbReference type="AlphaFoldDB" id="A0A8J2PQG0"/>
<feature type="transmembrane region" description="Helical" evidence="8">
    <location>
        <begin position="616"/>
        <end position="637"/>
    </location>
</feature>
<keyword evidence="11" id="KW-1185">Reference proteome</keyword>
<accession>A0A8J2PQG0</accession>